<evidence type="ECO:0000313" key="2">
    <source>
        <dbReference type="Proteomes" id="UP000324222"/>
    </source>
</evidence>
<name>A0A5B7EPE6_PORTR</name>
<reference evidence="1 2" key="1">
    <citation type="submission" date="2019-05" db="EMBL/GenBank/DDBJ databases">
        <title>Another draft genome of Portunus trituberculatus and its Hox gene families provides insights of decapod evolution.</title>
        <authorList>
            <person name="Jeong J.-H."/>
            <person name="Song I."/>
            <person name="Kim S."/>
            <person name="Choi T."/>
            <person name="Kim D."/>
            <person name="Ryu S."/>
            <person name="Kim W."/>
        </authorList>
    </citation>
    <scope>NUCLEOTIDE SEQUENCE [LARGE SCALE GENOMIC DNA]</scope>
    <source>
        <tissue evidence="1">Muscle</tissue>
    </source>
</reference>
<organism evidence="1 2">
    <name type="scientific">Portunus trituberculatus</name>
    <name type="common">Swimming crab</name>
    <name type="synonym">Neptunus trituberculatus</name>
    <dbReference type="NCBI Taxonomy" id="210409"/>
    <lineage>
        <taxon>Eukaryota</taxon>
        <taxon>Metazoa</taxon>
        <taxon>Ecdysozoa</taxon>
        <taxon>Arthropoda</taxon>
        <taxon>Crustacea</taxon>
        <taxon>Multicrustacea</taxon>
        <taxon>Malacostraca</taxon>
        <taxon>Eumalacostraca</taxon>
        <taxon>Eucarida</taxon>
        <taxon>Decapoda</taxon>
        <taxon>Pleocyemata</taxon>
        <taxon>Brachyura</taxon>
        <taxon>Eubrachyura</taxon>
        <taxon>Portunoidea</taxon>
        <taxon>Portunidae</taxon>
        <taxon>Portuninae</taxon>
        <taxon>Portunus</taxon>
    </lineage>
</organism>
<evidence type="ECO:0000313" key="1">
    <source>
        <dbReference type="EMBL" id="MPC36012.1"/>
    </source>
</evidence>
<sequence>MSHQRKQISNTIIPMAALIPCIFSSAPTTTSNLGLTSPSSRSRASQRLAMKRVLLCVCRSLTLMKASCQDDMPSSPELSCHTLRYCRSPSGLVTHTYKERVSDMKIMYKYVAGKEKTNITHFVVP</sequence>
<dbReference type="EMBL" id="VSRR010003405">
    <property type="protein sequence ID" value="MPC36012.1"/>
    <property type="molecule type" value="Genomic_DNA"/>
</dbReference>
<gene>
    <name evidence="1" type="ORF">E2C01_029455</name>
</gene>
<dbReference type="Proteomes" id="UP000324222">
    <property type="component" value="Unassembled WGS sequence"/>
</dbReference>
<keyword evidence="2" id="KW-1185">Reference proteome</keyword>
<proteinExistence type="predicted"/>
<comment type="caution">
    <text evidence="1">The sequence shown here is derived from an EMBL/GenBank/DDBJ whole genome shotgun (WGS) entry which is preliminary data.</text>
</comment>
<accession>A0A5B7EPE6</accession>
<dbReference type="AlphaFoldDB" id="A0A5B7EPE6"/>
<protein>
    <submittedName>
        <fullName evidence="1">Uncharacterized protein</fullName>
    </submittedName>
</protein>